<keyword evidence="20" id="KW-1185">Reference proteome</keyword>
<keyword evidence="8 18" id="KW-0028">Amino-acid biosynthesis</keyword>
<evidence type="ECO:0000256" key="16">
    <source>
        <dbReference type="RuleBase" id="RU004106"/>
    </source>
</evidence>
<evidence type="ECO:0000313" key="20">
    <source>
        <dbReference type="Proteomes" id="UP000316238"/>
    </source>
</evidence>
<dbReference type="SUPFAM" id="SSF56752">
    <property type="entry name" value="D-aminoacid aminotransferase-like PLP-dependent enzymes"/>
    <property type="match status" value="1"/>
</dbReference>
<dbReference type="Pfam" id="PF01063">
    <property type="entry name" value="Aminotran_4"/>
    <property type="match status" value="1"/>
</dbReference>
<keyword evidence="9 18" id="KW-0808">Transferase</keyword>
<evidence type="ECO:0000256" key="15">
    <source>
        <dbReference type="PIRSR" id="PIRSR006468-1"/>
    </source>
</evidence>
<dbReference type="InterPro" id="IPR043131">
    <property type="entry name" value="BCAT-like_N"/>
</dbReference>
<comment type="cofactor">
    <cofactor evidence="1 17">
        <name>pyridoxal 5'-phosphate</name>
        <dbReference type="ChEBI" id="CHEBI:597326"/>
    </cofactor>
</comment>
<dbReference type="AlphaFoldDB" id="A0A521G0R1"/>
<dbReference type="PIRSF" id="PIRSF006468">
    <property type="entry name" value="BCAT1"/>
    <property type="match status" value="1"/>
</dbReference>
<comment type="catalytic activity">
    <reaction evidence="12 18">
        <text>L-valine + 2-oxoglutarate = 3-methyl-2-oxobutanoate + L-glutamate</text>
        <dbReference type="Rhea" id="RHEA:24813"/>
        <dbReference type="ChEBI" id="CHEBI:11851"/>
        <dbReference type="ChEBI" id="CHEBI:16810"/>
        <dbReference type="ChEBI" id="CHEBI:29985"/>
        <dbReference type="ChEBI" id="CHEBI:57762"/>
        <dbReference type="EC" id="2.6.1.42"/>
    </reaction>
</comment>
<evidence type="ECO:0000256" key="17">
    <source>
        <dbReference type="RuleBase" id="RU004516"/>
    </source>
</evidence>
<dbReference type="GO" id="GO:0009097">
    <property type="term" value="P:isoleucine biosynthetic process"/>
    <property type="evidence" value="ECO:0007669"/>
    <property type="project" value="UniProtKB-UniPathway"/>
</dbReference>
<comment type="pathway">
    <text evidence="3">Amino-acid biosynthesis; L-isoleucine biosynthesis; L-isoleucine from 2-oxobutanoate: step 4/4.</text>
</comment>
<evidence type="ECO:0000256" key="1">
    <source>
        <dbReference type="ARBA" id="ARBA00001933"/>
    </source>
</evidence>
<gene>
    <name evidence="19" type="ORF">CDV28_12611</name>
</gene>
<dbReference type="Gene3D" id="3.20.10.10">
    <property type="entry name" value="D-amino Acid Aminotransferase, subunit A, domain 2"/>
    <property type="match status" value="1"/>
</dbReference>
<comment type="catalytic activity">
    <reaction evidence="13 18">
        <text>L-isoleucine + 2-oxoglutarate = (S)-3-methyl-2-oxopentanoate + L-glutamate</text>
        <dbReference type="Rhea" id="RHEA:24801"/>
        <dbReference type="ChEBI" id="CHEBI:16810"/>
        <dbReference type="ChEBI" id="CHEBI:29985"/>
        <dbReference type="ChEBI" id="CHEBI:35146"/>
        <dbReference type="ChEBI" id="CHEBI:58045"/>
        <dbReference type="EC" id="2.6.1.42"/>
    </reaction>
</comment>
<accession>A0A521G0R1</accession>
<evidence type="ECO:0000256" key="4">
    <source>
        <dbReference type="ARBA" id="ARBA00004931"/>
    </source>
</evidence>
<dbReference type="PANTHER" id="PTHR11825:SF44">
    <property type="entry name" value="BRANCHED-CHAIN-AMINO-ACID AMINOTRANSFERASE"/>
    <property type="match status" value="1"/>
</dbReference>
<reference evidence="19" key="1">
    <citation type="submission" date="2017-07" db="EMBL/GenBank/DDBJ databases">
        <title>The cable genome - Insights into the physiology and evolution of filamentous bacteria capable of sulfide oxidation via long distance electron transfer.</title>
        <authorList>
            <person name="Thorup C."/>
            <person name="Bjerg J.T."/>
            <person name="Schreiber L."/>
            <person name="Nielsen L.P."/>
            <person name="Kjeldsen K.U."/>
            <person name="Boesen T."/>
            <person name="Boggild A."/>
            <person name="Meysman F."/>
            <person name="Geelhoed J."/>
            <person name="Schramm A."/>
        </authorList>
    </citation>
    <scope>NUCLEOTIDE SEQUENCE [LARGE SCALE GENOMIC DNA]</scope>
    <source>
        <strain evidence="19">GS</strain>
    </source>
</reference>
<comment type="similarity">
    <text evidence="6 16">Belongs to the class-IV pyridoxal-phosphate-dependent aminotransferase family.</text>
</comment>
<evidence type="ECO:0000256" key="12">
    <source>
        <dbReference type="ARBA" id="ARBA00048212"/>
    </source>
</evidence>
<comment type="catalytic activity">
    <reaction evidence="14 18">
        <text>L-leucine + 2-oxoglutarate = 4-methyl-2-oxopentanoate + L-glutamate</text>
        <dbReference type="Rhea" id="RHEA:18321"/>
        <dbReference type="ChEBI" id="CHEBI:16810"/>
        <dbReference type="ChEBI" id="CHEBI:17865"/>
        <dbReference type="ChEBI" id="CHEBI:29985"/>
        <dbReference type="ChEBI" id="CHEBI:57427"/>
        <dbReference type="EC" id="2.6.1.42"/>
    </reaction>
</comment>
<dbReference type="Gene3D" id="3.30.470.10">
    <property type="match status" value="1"/>
</dbReference>
<dbReference type="InterPro" id="IPR043132">
    <property type="entry name" value="BCAT-like_C"/>
</dbReference>
<organism evidence="19 20">
    <name type="scientific">Candidatus Electronema aureum</name>
    <dbReference type="NCBI Taxonomy" id="2005002"/>
    <lineage>
        <taxon>Bacteria</taxon>
        <taxon>Pseudomonadati</taxon>
        <taxon>Thermodesulfobacteriota</taxon>
        <taxon>Desulfobulbia</taxon>
        <taxon>Desulfobulbales</taxon>
        <taxon>Desulfobulbaceae</taxon>
        <taxon>Candidatus Electronema</taxon>
    </lineage>
</organism>
<dbReference type="GO" id="GO:0052656">
    <property type="term" value="F:L-isoleucine-2-oxoglutarate transaminase activity"/>
    <property type="evidence" value="ECO:0007669"/>
    <property type="project" value="RHEA"/>
</dbReference>
<evidence type="ECO:0000313" key="19">
    <source>
        <dbReference type="EMBL" id="TAA74451.1"/>
    </source>
</evidence>
<evidence type="ECO:0000256" key="2">
    <source>
        <dbReference type="ARBA" id="ARBA00003109"/>
    </source>
</evidence>
<dbReference type="NCBIfam" id="NF009897">
    <property type="entry name" value="PRK13357.1"/>
    <property type="match status" value="1"/>
</dbReference>
<dbReference type="GO" id="GO:0052654">
    <property type="term" value="F:L-leucine-2-oxoglutarate transaminase activity"/>
    <property type="evidence" value="ECO:0007669"/>
    <property type="project" value="RHEA"/>
</dbReference>
<comment type="caution">
    <text evidence="19">The sequence shown here is derived from an EMBL/GenBank/DDBJ whole genome shotgun (WGS) entry which is preliminary data.</text>
</comment>
<protein>
    <recommendedName>
        <fullName evidence="18">Branched-chain-amino-acid aminotransferase</fullName>
        <ecNumber evidence="18">2.6.1.42</ecNumber>
    </recommendedName>
</protein>
<dbReference type="GO" id="GO:0009098">
    <property type="term" value="P:L-leucine biosynthetic process"/>
    <property type="evidence" value="ECO:0007669"/>
    <property type="project" value="UniProtKB-UniPathway"/>
</dbReference>
<keyword evidence="7 18" id="KW-0032">Aminotransferase</keyword>
<dbReference type="GO" id="GO:0052655">
    <property type="term" value="F:L-valine-2-oxoglutarate transaminase activity"/>
    <property type="evidence" value="ECO:0007669"/>
    <property type="project" value="RHEA"/>
</dbReference>
<dbReference type="InterPro" id="IPR036038">
    <property type="entry name" value="Aminotransferase-like"/>
</dbReference>
<evidence type="ECO:0000256" key="11">
    <source>
        <dbReference type="ARBA" id="ARBA00023304"/>
    </source>
</evidence>
<dbReference type="InterPro" id="IPR005786">
    <property type="entry name" value="B_amino_transII"/>
</dbReference>
<sequence length="357" mass="39007">MKKLEITLRKTETLKAKPDWNNLGFGRHFTDHMFVMSWNSKEGWHDAEIKPYGPFTLDPAAMVLHYSQEIFEGLKAYHGADGSVLLFRPLDNLNRLNRSAVRMCMPEIPAEEVLEALKQMVALDRAWVPQASGASLYIRPAMIATEAAVGLHPANEYLFFIICCPVGAYYAEGFKPTKIYVEDQYVRATAGGVGEAKTGGNYAASLKAFAEAKAKGCTQVLWLDAAEHKYVEEVGTSNIFFVINGELVTPPLGGTILPGITRDTVLKVAADWGIKANERRISMDEIIAAAADGSLTEAFGSGTAAVIAPVGEFLYQERSIIIGGGKTGPIAQRLFDGIQQMQRGILPDTHGWLVRAI</sequence>
<keyword evidence="11 18" id="KW-0100">Branched-chain amino acid biosynthesis</keyword>
<evidence type="ECO:0000256" key="14">
    <source>
        <dbReference type="ARBA" id="ARBA00049229"/>
    </source>
</evidence>
<evidence type="ECO:0000256" key="6">
    <source>
        <dbReference type="ARBA" id="ARBA00009320"/>
    </source>
</evidence>
<evidence type="ECO:0000256" key="7">
    <source>
        <dbReference type="ARBA" id="ARBA00022576"/>
    </source>
</evidence>
<dbReference type="UniPathway" id="UPA00048">
    <property type="reaction ID" value="UER00073"/>
</dbReference>
<evidence type="ECO:0000256" key="10">
    <source>
        <dbReference type="ARBA" id="ARBA00022898"/>
    </source>
</evidence>
<dbReference type="PANTHER" id="PTHR11825">
    <property type="entry name" value="SUBGROUP IIII AMINOTRANSFERASE"/>
    <property type="match status" value="1"/>
</dbReference>
<evidence type="ECO:0000256" key="5">
    <source>
        <dbReference type="ARBA" id="ARBA00005072"/>
    </source>
</evidence>
<dbReference type="InterPro" id="IPR033939">
    <property type="entry name" value="BCAT_family"/>
</dbReference>
<dbReference type="FunFam" id="3.30.470.10:FF:000002">
    <property type="entry name" value="Branched-chain-amino-acid aminotransferase"/>
    <property type="match status" value="1"/>
</dbReference>
<dbReference type="GO" id="GO:0009099">
    <property type="term" value="P:L-valine biosynthetic process"/>
    <property type="evidence" value="ECO:0007669"/>
    <property type="project" value="UniProtKB-UniPathway"/>
</dbReference>
<dbReference type="CDD" id="cd01557">
    <property type="entry name" value="BCAT_beta_family"/>
    <property type="match status" value="1"/>
</dbReference>
<dbReference type="UniPathway" id="UPA00049">
    <property type="reaction ID" value="UER00062"/>
</dbReference>
<dbReference type="EMBL" id="NQJD01000026">
    <property type="protein sequence ID" value="TAA74451.1"/>
    <property type="molecule type" value="Genomic_DNA"/>
</dbReference>
<dbReference type="InterPro" id="IPR001544">
    <property type="entry name" value="Aminotrans_IV"/>
</dbReference>
<comment type="pathway">
    <text evidence="5">Amino-acid biosynthesis; L-leucine biosynthesis; L-leucine from 3-methyl-2-oxobutanoate: step 4/4.</text>
</comment>
<dbReference type="PROSITE" id="PS00770">
    <property type="entry name" value="AA_TRANSFER_CLASS_4"/>
    <property type="match status" value="1"/>
</dbReference>
<keyword evidence="10 17" id="KW-0663">Pyridoxal phosphate</keyword>
<evidence type="ECO:0000256" key="13">
    <source>
        <dbReference type="ARBA" id="ARBA00048798"/>
    </source>
</evidence>
<proteinExistence type="inferred from homology"/>
<comment type="pathway">
    <text evidence="4">Amino-acid biosynthesis; L-valine biosynthesis; L-valine from pyruvate: step 4/4.</text>
</comment>
<dbReference type="Proteomes" id="UP000316238">
    <property type="component" value="Unassembled WGS sequence"/>
</dbReference>
<evidence type="ECO:0000256" key="3">
    <source>
        <dbReference type="ARBA" id="ARBA00004824"/>
    </source>
</evidence>
<dbReference type="InterPro" id="IPR018300">
    <property type="entry name" value="Aminotrans_IV_CS"/>
</dbReference>
<dbReference type="NCBIfam" id="TIGR01123">
    <property type="entry name" value="ilvE_II"/>
    <property type="match status" value="1"/>
</dbReference>
<evidence type="ECO:0000256" key="9">
    <source>
        <dbReference type="ARBA" id="ARBA00022679"/>
    </source>
</evidence>
<name>A0A521G0R1_9BACT</name>
<comment type="function">
    <text evidence="2">Acts on leucine, isoleucine and valine.</text>
</comment>
<dbReference type="EC" id="2.6.1.42" evidence="18"/>
<feature type="modified residue" description="N6-(pyridoxal phosphate)lysine" evidence="15">
    <location>
        <position position="197"/>
    </location>
</feature>
<evidence type="ECO:0000256" key="18">
    <source>
        <dbReference type="RuleBase" id="RU004517"/>
    </source>
</evidence>
<evidence type="ECO:0000256" key="8">
    <source>
        <dbReference type="ARBA" id="ARBA00022605"/>
    </source>
</evidence>
<dbReference type="UniPathway" id="UPA00047">
    <property type="reaction ID" value="UER00058"/>
</dbReference>